<evidence type="ECO:0000313" key="2">
    <source>
        <dbReference type="EMBL" id="KEO91250.1"/>
    </source>
</evidence>
<dbReference type="Proteomes" id="UP000027647">
    <property type="component" value="Unassembled WGS sequence"/>
</dbReference>
<reference evidence="2 3" key="1">
    <citation type="submission" date="2014-04" db="EMBL/GenBank/DDBJ databases">
        <title>A comprehensive comparison of genomes of Erythrobacter spp. strains.</title>
        <authorList>
            <person name="Zheng Q."/>
        </authorList>
    </citation>
    <scope>NUCLEOTIDE SEQUENCE [LARGE SCALE GENOMIC DNA]</scope>
    <source>
        <strain evidence="2 3">DSM 6997</strain>
    </source>
</reference>
<organism evidence="2 3">
    <name type="scientific">Erythrobacter longus</name>
    <dbReference type="NCBI Taxonomy" id="1044"/>
    <lineage>
        <taxon>Bacteria</taxon>
        <taxon>Pseudomonadati</taxon>
        <taxon>Pseudomonadota</taxon>
        <taxon>Alphaproteobacteria</taxon>
        <taxon>Sphingomonadales</taxon>
        <taxon>Erythrobacteraceae</taxon>
        <taxon>Erythrobacter/Porphyrobacter group</taxon>
        <taxon>Erythrobacter</taxon>
    </lineage>
</organism>
<dbReference type="OrthoDB" id="7564479at2"/>
<dbReference type="AlphaFoldDB" id="A0A074MER6"/>
<dbReference type="EMBL" id="JMIW01000001">
    <property type="protein sequence ID" value="KEO91250.1"/>
    <property type="molecule type" value="Genomic_DNA"/>
</dbReference>
<evidence type="ECO:0000313" key="3">
    <source>
        <dbReference type="Proteomes" id="UP000027647"/>
    </source>
</evidence>
<dbReference type="STRING" id="1044.EH31_00890"/>
<keyword evidence="3" id="KW-1185">Reference proteome</keyword>
<dbReference type="Gene3D" id="3.10.450.50">
    <property type="match status" value="1"/>
</dbReference>
<feature type="domain" description="DUF4440" evidence="1">
    <location>
        <begin position="12"/>
        <end position="117"/>
    </location>
</feature>
<dbReference type="Pfam" id="PF14534">
    <property type="entry name" value="DUF4440"/>
    <property type="match status" value="1"/>
</dbReference>
<dbReference type="eggNOG" id="ENOG503102J">
    <property type="taxonomic scope" value="Bacteria"/>
</dbReference>
<sequence length="142" mass="16356">MSRIQAELEVDETRLMRAWMNRDADEVRAVVARNCLMLFGTQPPALLDRPSFLAGLDRGLQCKGFRFHEATVRRYGATAWYCGQVDIELKIGGNDWSGTFLLTDLWRRGTIKRKWQLAERSLAPTDPDTKLCDAIRALQLWR</sequence>
<name>A0A074MER6_ERYLO</name>
<proteinExistence type="predicted"/>
<dbReference type="InterPro" id="IPR027843">
    <property type="entry name" value="DUF4440"/>
</dbReference>
<comment type="caution">
    <text evidence="2">The sequence shown here is derived from an EMBL/GenBank/DDBJ whole genome shotgun (WGS) entry which is preliminary data.</text>
</comment>
<dbReference type="SUPFAM" id="SSF54427">
    <property type="entry name" value="NTF2-like"/>
    <property type="match status" value="1"/>
</dbReference>
<dbReference type="InterPro" id="IPR032710">
    <property type="entry name" value="NTF2-like_dom_sf"/>
</dbReference>
<dbReference type="RefSeq" id="WP_034957548.1">
    <property type="nucleotide sequence ID" value="NZ_JMIW01000001.1"/>
</dbReference>
<accession>A0A074MER6</accession>
<gene>
    <name evidence="2" type="ORF">EH31_00890</name>
</gene>
<protein>
    <recommendedName>
        <fullName evidence="1">DUF4440 domain-containing protein</fullName>
    </recommendedName>
</protein>
<evidence type="ECO:0000259" key="1">
    <source>
        <dbReference type="Pfam" id="PF14534"/>
    </source>
</evidence>